<evidence type="ECO:0000259" key="8">
    <source>
        <dbReference type="Pfam" id="PF12704"/>
    </source>
</evidence>
<dbReference type="InterPro" id="IPR025857">
    <property type="entry name" value="MacB_PCD"/>
</dbReference>
<dbReference type="PANTHER" id="PTHR30572">
    <property type="entry name" value="MEMBRANE COMPONENT OF TRANSPORTER-RELATED"/>
    <property type="match status" value="1"/>
</dbReference>
<dbReference type="PANTHER" id="PTHR30572:SF18">
    <property type="entry name" value="ABC-TYPE MACROLIDE FAMILY EXPORT SYSTEM PERMEASE COMPONENT 2"/>
    <property type="match status" value="1"/>
</dbReference>
<evidence type="ECO:0000256" key="4">
    <source>
        <dbReference type="ARBA" id="ARBA00022989"/>
    </source>
</evidence>
<keyword evidence="3 6" id="KW-0812">Transmembrane</keyword>
<dbReference type="GO" id="GO:0005886">
    <property type="term" value="C:plasma membrane"/>
    <property type="evidence" value="ECO:0007669"/>
    <property type="project" value="UniProtKB-SubCell"/>
</dbReference>
<organism evidence="9 10">
    <name type="scientific">Arachidicoccus rhizosphaerae</name>
    <dbReference type="NCBI Taxonomy" id="551991"/>
    <lineage>
        <taxon>Bacteria</taxon>
        <taxon>Pseudomonadati</taxon>
        <taxon>Bacteroidota</taxon>
        <taxon>Chitinophagia</taxon>
        <taxon>Chitinophagales</taxon>
        <taxon>Chitinophagaceae</taxon>
        <taxon>Arachidicoccus</taxon>
    </lineage>
</organism>
<evidence type="ECO:0000256" key="3">
    <source>
        <dbReference type="ARBA" id="ARBA00022692"/>
    </source>
</evidence>
<evidence type="ECO:0000256" key="5">
    <source>
        <dbReference type="ARBA" id="ARBA00023136"/>
    </source>
</evidence>
<evidence type="ECO:0000259" key="7">
    <source>
        <dbReference type="Pfam" id="PF02687"/>
    </source>
</evidence>
<evidence type="ECO:0000256" key="1">
    <source>
        <dbReference type="ARBA" id="ARBA00004651"/>
    </source>
</evidence>
<dbReference type="Proteomes" id="UP000199041">
    <property type="component" value="Unassembled WGS sequence"/>
</dbReference>
<name>A0A1H3VHN9_9BACT</name>
<dbReference type="InterPro" id="IPR050250">
    <property type="entry name" value="Macrolide_Exporter_MacB"/>
</dbReference>
<evidence type="ECO:0000256" key="2">
    <source>
        <dbReference type="ARBA" id="ARBA00022475"/>
    </source>
</evidence>
<keyword evidence="5 6" id="KW-0472">Membrane</keyword>
<protein>
    <submittedName>
        <fullName evidence="9">MacB-like core domain-containing protein</fullName>
    </submittedName>
</protein>
<feature type="transmembrane region" description="Helical" evidence="6">
    <location>
        <begin position="295"/>
        <end position="313"/>
    </location>
</feature>
<feature type="domain" description="MacB-like periplasmic core" evidence="8">
    <location>
        <begin position="19"/>
        <end position="252"/>
    </location>
</feature>
<evidence type="ECO:0000256" key="6">
    <source>
        <dbReference type="SAM" id="Phobius"/>
    </source>
</evidence>
<dbReference type="Pfam" id="PF12704">
    <property type="entry name" value="MacB_PCD"/>
    <property type="match status" value="1"/>
</dbReference>
<sequence length="812" mass="89428">MRLNLRLAIRNAKKNIATTAIHVLGLAVGISASIVIFLIVRYDYSFDKWEPQGQNIYRVYTSFADGGGNYGISMLAPQTIDEQVTGIDALAHILVDPFYNATIRTDLLANNRPGVFMNVQGIVAADPYYFKIFPRQWLAGSAAGLRQINSVVLTESMAQKMFGNTSPQDLIGRSLVIQDTINTVIKGVVANINANTDFNYQLFISLATITQTPLIHQVTNTPHWTNVDGSSQCFVKLLPDVDPANVDLQIKKLYIDHQKDATAKSLQTGKLQPLKDIHFNTDLDGSVSKTSLRNLGMLAILLLLLAAINFINLSTAQSTLRAREVGVRKTFGGRGLHIFKQFLCEILVITCLAAMLALLLVPLLLHIFADFMPSGLLSANPLLDPVILLFLILLIPVITLLAGAYPAFILTRFKPALVLKNKLSNNGKTSVIREGLIVFQFVLAQAFLIVVFVTCKQIHYELNKDIGVKKACIVSIFIPDFTKLHASKSQVLLSELRQLPQIAQLTLCTKAPVSDGWSSTAIQWFNKGDQRVFDNVHVRSADENYLQVFGLQLAAGKNIHIDSSAAVTDVLINESLCRQMGFHEPADAIGEIISGGPSDSARIVGVLKDFTTLSVHHPIYPTTIFAGNNGFSPTLAIALAGHSVGQWQAALAKIETTFRSIYPYKEFNAKFLDETIRHLYQSDIRLSKLLKWATGLALLISCLGLVGLVSFMTAQRTKEIAVRKVLGASSHQIIRMLSKGLIRLILIASMIALPIGWYFAHRWLSDFAFKTSLNWWIFGLCIAGTLLLALTILCLRSYKTATANPVNSLKET</sequence>
<keyword evidence="2" id="KW-1003">Cell membrane</keyword>
<feature type="transmembrane region" description="Helical" evidence="6">
    <location>
        <begin position="431"/>
        <end position="453"/>
    </location>
</feature>
<comment type="subcellular location">
    <subcellularLocation>
        <location evidence="1">Cell membrane</location>
        <topology evidence="1">Multi-pass membrane protein</topology>
    </subcellularLocation>
</comment>
<accession>A0A1H3VHN9</accession>
<feature type="transmembrane region" description="Helical" evidence="6">
    <location>
        <begin position="387"/>
        <end position="410"/>
    </location>
</feature>
<feature type="transmembrane region" description="Helical" evidence="6">
    <location>
        <begin position="21"/>
        <end position="42"/>
    </location>
</feature>
<keyword evidence="4 6" id="KW-1133">Transmembrane helix</keyword>
<feature type="transmembrane region" description="Helical" evidence="6">
    <location>
        <begin position="775"/>
        <end position="795"/>
    </location>
</feature>
<dbReference type="AlphaFoldDB" id="A0A1H3VHN9"/>
<feature type="domain" description="ABC3 transporter permease C-terminal" evidence="7">
    <location>
        <begin position="297"/>
        <end position="414"/>
    </location>
</feature>
<feature type="transmembrane region" description="Helical" evidence="6">
    <location>
        <begin position="741"/>
        <end position="760"/>
    </location>
</feature>
<dbReference type="RefSeq" id="WP_091392013.1">
    <property type="nucleotide sequence ID" value="NZ_FNQY01000001.1"/>
</dbReference>
<reference evidence="9 10" key="1">
    <citation type="submission" date="2016-10" db="EMBL/GenBank/DDBJ databases">
        <authorList>
            <person name="de Groot N.N."/>
        </authorList>
    </citation>
    <scope>NUCLEOTIDE SEQUENCE [LARGE SCALE GENOMIC DNA]</scope>
    <source>
        <strain evidence="9 10">Vu-144</strain>
    </source>
</reference>
<dbReference type="InterPro" id="IPR003838">
    <property type="entry name" value="ABC3_permease_C"/>
</dbReference>
<feature type="transmembrane region" description="Helical" evidence="6">
    <location>
        <begin position="692"/>
        <end position="714"/>
    </location>
</feature>
<proteinExistence type="predicted"/>
<evidence type="ECO:0000313" key="10">
    <source>
        <dbReference type="Proteomes" id="UP000199041"/>
    </source>
</evidence>
<keyword evidence="10" id="KW-1185">Reference proteome</keyword>
<dbReference type="GO" id="GO:0022857">
    <property type="term" value="F:transmembrane transporter activity"/>
    <property type="evidence" value="ECO:0007669"/>
    <property type="project" value="TreeGrafter"/>
</dbReference>
<dbReference type="OrthoDB" id="1451596at2"/>
<dbReference type="STRING" id="551991.SAMN05192529_10173"/>
<feature type="transmembrane region" description="Helical" evidence="6">
    <location>
        <begin position="342"/>
        <end position="367"/>
    </location>
</feature>
<dbReference type="Pfam" id="PF02687">
    <property type="entry name" value="FtsX"/>
    <property type="match status" value="2"/>
</dbReference>
<dbReference type="EMBL" id="FNQY01000001">
    <property type="protein sequence ID" value="SDZ73688.1"/>
    <property type="molecule type" value="Genomic_DNA"/>
</dbReference>
<evidence type="ECO:0000313" key="9">
    <source>
        <dbReference type="EMBL" id="SDZ73688.1"/>
    </source>
</evidence>
<feature type="domain" description="ABC3 transporter permease C-terminal" evidence="7">
    <location>
        <begin position="695"/>
        <end position="805"/>
    </location>
</feature>
<gene>
    <name evidence="9" type="ORF">SAMN05192529_10173</name>
</gene>